<evidence type="ECO:0008006" key="3">
    <source>
        <dbReference type="Google" id="ProtNLM"/>
    </source>
</evidence>
<dbReference type="EMBL" id="HBKN01034915">
    <property type="protein sequence ID" value="CAE2320905.1"/>
    <property type="molecule type" value="Transcribed_RNA"/>
</dbReference>
<dbReference type="PANTHER" id="PTHR35279">
    <property type="match status" value="1"/>
</dbReference>
<reference evidence="1" key="1">
    <citation type="submission" date="2021-01" db="EMBL/GenBank/DDBJ databases">
        <authorList>
            <person name="Corre E."/>
            <person name="Pelletier E."/>
            <person name="Niang G."/>
            <person name="Scheremetjew M."/>
            <person name="Finn R."/>
            <person name="Kale V."/>
            <person name="Holt S."/>
            <person name="Cochrane G."/>
            <person name="Meng A."/>
            <person name="Brown T."/>
            <person name="Cohen L."/>
        </authorList>
    </citation>
    <scope>NUCLEOTIDE SEQUENCE</scope>
    <source>
        <strain evidence="1">CCMP 2712</strain>
    </source>
</reference>
<protein>
    <recommendedName>
        <fullName evidence="3">Glycosyl hydrolase family 32 N-terminal domain-containing protein</fullName>
    </recommendedName>
</protein>
<gene>
    <name evidence="1" type="ORF">GTHE00462_LOCUS27191</name>
    <name evidence="2" type="ORF">GTHE00462_LOCUS27202</name>
</gene>
<name>A0A6U6BTW8_GUITH</name>
<dbReference type="AlphaFoldDB" id="A0A6U6BTW8"/>
<organism evidence="1">
    <name type="scientific">Guillardia theta</name>
    <name type="common">Cryptophyte</name>
    <name type="synonym">Cryptomonas phi</name>
    <dbReference type="NCBI Taxonomy" id="55529"/>
    <lineage>
        <taxon>Eukaryota</taxon>
        <taxon>Cryptophyceae</taxon>
        <taxon>Pyrenomonadales</taxon>
        <taxon>Geminigeraceae</taxon>
        <taxon>Guillardia</taxon>
    </lineage>
</organism>
<dbReference type="EMBL" id="HBKN01034926">
    <property type="protein sequence ID" value="CAE2320918.1"/>
    <property type="molecule type" value="Transcribed_RNA"/>
</dbReference>
<sequence>MTFPRMMMSRKRESAGDRSDIQAGSLMLSVWIWWDPGETTQGASRSPARRTSTAMLSCGKEVFVVVVLCQLLEAADAFGLRPPSLLPTSIRASRTCDRHRARFVPRACEATSAPWRSISSCKGLVLGPGRQDRFDSPRFANPVVQRYKDEDGENWRMWYHGRDLNFGNDVFSQPTGRIGLAESPDGVHWERVDGDEDLGAVLTPNKEEWWGFDTSHVGVGDVQGIKTDKIRGSGDRQGTVQFMYFFGGDQEEVDVGGIEMGGQKIPEGVAVKGLRMRIGLCLSFDGVHWTRLEGDHHSGAVFDVGQKGEWDHLFNAWPTVVQHSDNDFRMYYSSFDPQTSKYSIGLARSTDGIKWKKEGMVINGGGGDAFDARGCGRRHVVEDPETAGYLMFVEGVDMDGRHSIGLYKSSDGLKWERSSDKPVLQGSQEEGAWDAENVGCPWVVPMEDGSCRLYYSSSSRESGSHGIGMALSDGKDWTRFTRFDPIASA</sequence>
<dbReference type="InterPro" id="IPR023296">
    <property type="entry name" value="Glyco_hydro_beta-prop_sf"/>
</dbReference>
<dbReference type="Gene3D" id="2.115.10.20">
    <property type="entry name" value="Glycosyl hydrolase domain, family 43"/>
    <property type="match status" value="3"/>
</dbReference>
<proteinExistence type="predicted"/>
<accession>A0A6U6BTW8</accession>
<dbReference type="PANTHER" id="PTHR35279:SF1">
    <property type="entry name" value="ARABINANASE_LEVANSUCRASE_INVERTASE"/>
    <property type="match status" value="1"/>
</dbReference>
<dbReference type="SUPFAM" id="SSF75005">
    <property type="entry name" value="Arabinanase/levansucrase/invertase"/>
    <property type="match status" value="2"/>
</dbReference>
<evidence type="ECO:0000313" key="2">
    <source>
        <dbReference type="EMBL" id="CAE2320918.1"/>
    </source>
</evidence>
<evidence type="ECO:0000313" key="1">
    <source>
        <dbReference type="EMBL" id="CAE2320905.1"/>
    </source>
</evidence>